<dbReference type="InterPro" id="IPR001647">
    <property type="entry name" value="HTH_TetR"/>
</dbReference>
<evidence type="ECO:0000259" key="5">
    <source>
        <dbReference type="PROSITE" id="PS50977"/>
    </source>
</evidence>
<dbReference type="Proteomes" id="UP000004705">
    <property type="component" value="Chromosome"/>
</dbReference>
<dbReference type="InterPro" id="IPR036271">
    <property type="entry name" value="Tet_transcr_reg_TetR-rel_C_sf"/>
</dbReference>
<feature type="DNA-binding region" description="H-T-H motif" evidence="4">
    <location>
        <begin position="27"/>
        <end position="46"/>
    </location>
</feature>
<organism evidence="6 7">
    <name type="scientific">Saccharomonospora azurea NA-128</name>
    <dbReference type="NCBI Taxonomy" id="882081"/>
    <lineage>
        <taxon>Bacteria</taxon>
        <taxon>Bacillati</taxon>
        <taxon>Actinomycetota</taxon>
        <taxon>Actinomycetes</taxon>
        <taxon>Pseudonocardiales</taxon>
        <taxon>Pseudonocardiaceae</taxon>
        <taxon>Saccharomonospora</taxon>
    </lineage>
</organism>
<keyword evidence="3" id="KW-0804">Transcription</keyword>
<feature type="domain" description="HTH tetR-type" evidence="5">
    <location>
        <begin position="4"/>
        <end position="64"/>
    </location>
</feature>
<keyword evidence="1" id="KW-0805">Transcription regulation</keyword>
<evidence type="ECO:0000256" key="3">
    <source>
        <dbReference type="ARBA" id="ARBA00023163"/>
    </source>
</evidence>
<dbReference type="RefSeq" id="WP_005440240.1">
    <property type="nucleotide sequence ID" value="NZ_CM001466.1"/>
</dbReference>
<gene>
    <name evidence="6" type="ORF">SacazDRAFT_01553</name>
</gene>
<proteinExistence type="predicted"/>
<evidence type="ECO:0000313" key="6">
    <source>
        <dbReference type="EMBL" id="EHY88481.1"/>
    </source>
</evidence>
<evidence type="ECO:0000256" key="2">
    <source>
        <dbReference type="ARBA" id="ARBA00023125"/>
    </source>
</evidence>
<dbReference type="SUPFAM" id="SSF48498">
    <property type="entry name" value="Tetracyclin repressor-like, C-terminal domain"/>
    <property type="match status" value="1"/>
</dbReference>
<dbReference type="PRINTS" id="PR00455">
    <property type="entry name" value="HTHTETR"/>
</dbReference>
<dbReference type="SUPFAM" id="SSF46689">
    <property type="entry name" value="Homeodomain-like"/>
    <property type="match status" value="1"/>
</dbReference>
<dbReference type="GO" id="GO:0003677">
    <property type="term" value="F:DNA binding"/>
    <property type="evidence" value="ECO:0007669"/>
    <property type="project" value="UniProtKB-UniRule"/>
</dbReference>
<reference evidence="6 7" key="1">
    <citation type="journal article" date="2012" name="Stand. Genomic Sci.">
        <title>Genome sequence of the soil bacterium Saccharomonospora azurea type strain (NA-128(T)).</title>
        <authorList>
            <person name="Klenk H.P."/>
            <person name="Held B."/>
            <person name="Lucas S."/>
            <person name="Lapidus A."/>
            <person name="Copeland A."/>
            <person name="Hammon N."/>
            <person name="Pitluck S."/>
            <person name="Goodwin L.A."/>
            <person name="Han C."/>
            <person name="Tapia R."/>
            <person name="Brambilla E.M."/>
            <person name="Potter G."/>
            <person name="Land M."/>
            <person name="Ivanova N."/>
            <person name="Rohde M."/>
            <person name="Goker M."/>
            <person name="Detter J.C."/>
            <person name="Kyrpides N.C."/>
            <person name="Woyke T."/>
        </authorList>
    </citation>
    <scope>NUCLEOTIDE SEQUENCE [LARGE SCALE GENOMIC DNA]</scope>
    <source>
        <strain evidence="6 7">NA-128</strain>
    </source>
</reference>
<dbReference type="PROSITE" id="PS50977">
    <property type="entry name" value="HTH_TETR_2"/>
    <property type="match status" value="1"/>
</dbReference>
<dbReference type="EMBL" id="CM001466">
    <property type="protein sequence ID" value="EHY88481.1"/>
    <property type="molecule type" value="Genomic_DNA"/>
</dbReference>
<sequence length="187" mass="20569">MDVEEATRRVLAAAEEQFYERGIQAVGMDTIRSRSGVSLKRLYQCFPSKDDLVATYLRRRDTRWRAELAEYVQAHADSAEDSVLAVFDWLGKWFHRPEFRGCAFVNSFGELGGVSPVVAEVARTHKQAVGEYLRHLVEPLGVSDPDGLAAQLAVLVEGAMVLAAVTGDLDAAARSRATAELLLAHSH</sequence>
<dbReference type="Gene3D" id="1.10.357.10">
    <property type="entry name" value="Tetracycline Repressor, domain 2"/>
    <property type="match status" value="1"/>
</dbReference>
<dbReference type="HOGENOM" id="CLU_069356_23_1_11"/>
<keyword evidence="7" id="KW-1185">Reference proteome</keyword>
<dbReference type="PANTHER" id="PTHR47506">
    <property type="entry name" value="TRANSCRIPTIONAL REGULATORY PROTEIN"/>
    <property type="match status" value="1"/>
</dbReference>
<dbReference type="Pfam" id="PF00440">
    <property type="entry name" value="TetR_N"/>
    <property type="match status" value="1"/>
</dbReference>
<dbReference type="PANTHER" id="PTHR47506:SF3">
    <property type="entry name" value="HTH-TYPE TRANSCRIPTIONAL REGULATOR LMRA"/>
    <property type="match status" value="1"/>
</dbReference>
<evidence type="ECO:0000256" key="4">
    <source>
        <dbReference type="PROSITE-ProRule" id="PRU00335"/>
    </source>
</evidence>
<keyword evidence="2 4" id="KW-0238">DNA-binding</keyword>
<name>H8G8S2_9PSEU</name>
<dbReference type="OrthoDB" id="4214267at2"/>
<accession>H8G8S2</accession>
<dbReference type="InterPro" id="IPR009057">
    <property type="entry name" value="Homeodomain-like_sf"/>
</dbReference>
<protein>
    <submittedName>
        <fullName evidence="6">Transcriptional regulator</fullName>
    </submittedName>
</protein>
<evidence type="ECO:0000256" key="1">
    <source>
        <dbReference type="ARBA" id="ARBA00023015"/>
    </source>
</evidence>
<dbReference type="AlphaFoldDB" id="H8G8S2"/>
<evidence type="ECO:0000313" key="7">
    <source>
        <dbReference type="Proteomes" id="UP000004705"/>
    </source>
</evidence>